<dbReference type="InterPro" id="IPR001810">
    <property type="entry name" value="F-box_dom"/>
</dbReference>
<evidence type="ECO:0000256" key="2">
    <source>
        <dbReference type="ARBA" id="ARBA00023054"/>
    </source>
</evidence>
<proteinExistence type="predicted"/>
<dbReference type="Ensembl" id="ENSGMOT00000057979.1">
    <property type="protein sequence ID" value="ENSGMOP00000062055.1"/>
    <property type="gene ID" value="ENSGMOG00000034256.1"/>
</dbReference>
<dbReference type="SUPFAM" id="SSF52047">
    <property type="entry name" value="RNI-like"/>
    <property type="match status" value="1"/>
</dbReference>
<dbReference type="SUPFAM" id="SSF81383">
    <property type="entry name" value="F-box domain"/>
    <property type="match status" value="1"/>
</dbReference>
<dbReference type="GO" id="GO:0000723">
    <property type="term" value="P:telomere maintenance"/>
    <property type="evidence" value="ECO:0007669"/>
    <property type="project" value="TreeGrafter"/>
</dbReference>
<feature type="domain" description="F-box" evidence="4">
    <location>
        <begin position="457"/>
        <end position="494"/>
    </location>
</feature>
<feature type="domain" description="FBX41/ZN365 C2H2-type zinc finger" evidence="5">
    <location>
        <begin position="10"/>
        <end position="37"/>
    </location>
</feature>
<dbReference type="PANTHER" id="PTHR15739">
    <property type="entry name" value="ZINC FINGER PROTEIN"/>
    <property type="match status" value="1"/>
</dbReference>
<dbReference type="Gene3D" id="3.80.10.10">
    <property type="entry name" value="Ribonuclease Inhibitor"/>
    <property type="match status" value="1"/>
</dbReference>
<dbReference type="CDD" id="cd22109">
    <property type="entry name" value="F-box_FBXO41"/>
    <property type="match status" value="1"/>
</dbReference>
<evidence type="ECO:0000256" key="3">
    <source>
        <dbReference type="SAM" id="Coils"/>
    </source>
</evidence>
<name>A0A8C5CK14_GADMO</name>
<dbReference type="KEGG" id="gmh:115529978"/>
<feature type="coiled-coil region" evidence="3">
    <location>
        <begin position="191"/>
        <end position="260"/>
    </location>
</feature>
<dbReference type="RefSeq" id="XP_030194993.1">
    <property type="nucleotide sequence ID" value="XM_030339133.1"/>
</dbReference>
<dbReference type="Proteomes" id="UP000694546">
    <property type="component" value="Chromosome 17"/>
</dbReference>
<protein>
    <recommendedName>
        <fullName evidence="8">F-box domain-containing protein</fullName>
    </recommendedName>
</protein>
<reference evidence="6" key="1">
    <citation type="submission" date="2025-08" db="UniProtKB">
        <authorList>
            <consortium name="Ensembl"/>
        </authorList>
    </citation>
    <scope>IDENTIFICATION</scope>
</reference>
<dbReference type="PANTHER" id="PTHR15739:SF4">
    <property type="entry name" value="F-BOX ONLY PROTEIN 41"/>
    <property type="match status" value="1"/>
</dbReference>
<keyword evidence="1" id="KW-0597">Phosphoprotein</keyword>
<accession>A0A8C5CK14</accession>
<evidence type="ECO:0000256" key="1">
    <source>
        <dbReference type="ARBA" id="ARBA00022553"/>
    </source>
</evidence>
<keyword evidence="2 3" id="KW-0175">Coiled coil</keyword>
<dbReference type="InterPro" id="IPR052283">
    <property type="entry name" value="GenomicStab_NeuMorph_Reg"/>
</dbReference>
<organism evidence="6 7">
    <name type="scientific">Gadus morhua</name>
    <name type="common">Atlantic cod</name>
    <dbReference type="NCBI Taxonomy" id="8049"/>
    <lineage>
        <taxon>Eukaryota</taxon>
        <taxon>Metazoa</taxon>
        <taxon>Chordata</taxon>
        <taxon>Craniata</taxon>
        <taxon>Vertebrata</taxon>
        <taxon>Euteleostomi</taxon>
        <taxon>Actinopterygii</taxon>
        <taxon>Neopterygii</taxon>
        <taxon>Teleostei</taxon>
        <taxon>Neoteleostei</taxon>
        <taxon>Acanthomorphata</taxon>
        <taxon>Zeiogadaria</taxon>
        <taxon>Gadariae</taxon>
        <taxon>Gadiformes</taxon>
        <taxon>Gadoidei</taxon>
        <taxon>Gadidae</taxon>
        <taxon>Gadus</taxon>
    </lineage>
</organism>
<dbReference type="GO" id="GO:0110026">
    <property type="term" value="P:regulation of DNA strand resection involved in replication fork processing"/>
    <property type="evidence" value="ECO:0007669"/>
    <property type="project" value="TreeGrafter"/>
</dbReference>
<dbReference type="Pfam" id="PF12937">
    <property type="entry name" value="F-box-like"/>
    <property type="match status" value="1"/>
</dbReference>
<dbReference type="GeneID" id="115529978"/>
<dbReference type="AlphaFoldDB" id="A0A8C5CK14"/>
<dbReference type="InterPro" id="IPR032675">
    <property type="entry name" value="LRR_dom_sf"/>
</dbReference>
<dbReference type="InterPro" id="IPR036047">
    <property type="entry name" value="F-box-like_dom_sf"/>
</dbReference>
<dbReference type="OrthoDB" id="6482165at2759"/>
<reference evidence="6" key="2">
    <citation type="submission" date="2025-09" db="UniProtKB">
        <authorList>
            <consortium name="Ensembl"/>
        </authorList>
    </citation>
    <scope>IDENTIFICATION</scope>
</reference>
<dbReference type="InterPro" id="IPR057038">
    <property type="entry name" value="FBX41/ZN365_Znf-C2H2"/>
</dbReference>
<dbReference type="GO" id="GO:0010975">
    <property type="term" value="P:regulation of neuron projection development"/>
    <property type="evidence" value="ECO:0007669"/>
    <property type="project" value="TreeGrafter"/>
</dbReference>
<sequence length="771" mass="85361">MLVAAADQTFSCPGCGSEGTFNSVLDLQDHLVNTHTYQTLLGLSKVRARSSTPGFLLHLPGPTVSQGQSSSLGMESTRDPLPLAGLDLASSTASTQLLRVMLGAAGGSSLGVPQDPSRALALPSPTGLTSTAFLALEDHIGLRRSLGLELGYPPVECFSVGPGLEERLELRLDMQVATAVAELEERVRGRVHHLKAELQEREAELERERRKGERLVREKDEVEERAAYLSRQASIAMEMMEGVKRELKGKEDELAKRKQDMHQVQVFLRDTAEKEAEAKMKLQMFMESLLDRADHAERQLLQIAPGHTHPQRHVHTPIYTHTPGHTHRGVSSPVWGRAGRSLDGSVEDMLGARSPVTMATQRSYSVSGSYRLGDQLYNHHPYNDWAGGNRWVNSYPRYHSTEEEKEEEEDDEDEEEQIWNTPEMIRRTAAPDLSPSSNGCHSTHCLGVETLRLRAGLFCVFPYLDVASLLHAAEVCTDWRCVARHPAVWTRLLLENVTVSTKFLVTLSQWCTQTRSLVLKNLRSRTRRPGESREDYQTLKRGCLEEGVEAVLRSAGGSLLYLSVCQCSNVLTDRSLWLASCYSPNLHTITYRSPGEGVGQEVLWALGAGCRTIAHLKFAPLNPSQQPHRLGNRSLQTIGRCWPDLRSLSVGGAGCGTQGLAAVVRSCVCLLELELECVSKVDLKVATELCNNGLTNLETLTLTHTAITEEAILHFQSKCVNLRSMVVLMRKSHANEGSLEEDSVFRDNLEALKVLTRSPGLCGILQVKEEY</sequence>
<dbReference type="GO" id="GO:0010569">
    <property type="term" value="P:regulation of double-strand break repair via homologous recombination"/>
    <property type="evidence" value="ECO:0007669"/>
    <property type="project" value="TreeGrafter"/>
</dbReference>
<gene>
    <name evidence="6" type="primary">LOC115529978</name>
</gene>
<keyword evidence="7" id="KW-1185">Reference proteome</keyword>
<evidence type="ECO:0000259" key="5">
    <source>
        <dbReference type="Pfam" id="PF23165"/>
    </source>
</evidence>
<evidence type="ECO:0000313" key="6">
    <source>
        <dbReference type="Ensembl" id="ENSGMOP00000062055.1"/>
    </source>
</evidence>
<dbReference type="Pfam" id="PF23165">
    <property type="entry name" value="zf-C2H2_FBX41"/>
    <property type="match status" value="1"/>
</dbReference>
<evidence type="ECO:0000259" key="4">
    <source>
        <dbReference type="Pfam" id="PF12937"/>
    </source>
</evidence>
<dbReference type="GeneTree" id="ENSGT00530000063713"/>
<evidence type="ECO:0000313" key="7">
    <source>
        <dbReference type="Proteomes" id="UP000694546"/>
    </source>
</evidence>
<evidence type="ECO:0008006" key="8">
    <source>
        <dbReference type="Google" id="ProtNLM"/>
    </source>
</evidence>